<dbReference type="AlphaFoldDB" id="A0AAD1ZRP3"/>
<gene>
    <name evidence="14" type="ORF">FPE_LOCUS22106</name>
</gene>
<evidence type="ECO:0000313" key="14">
    <source>
        <dbReference type="EMBL" id="CAI9774676.1"/>
    </source>
</evidence>
<dbReference type="FunFam" id="1.20.58.1040:FF:000003">
    <property type="entry name" value="glucan endo-1,3-beta-glucosidase 7"/>
    <property type="match status" value="1"/>
</dbReference>
<dbReference type="PANTHER" id="PTHR32227">
    <property type="entry name" value="GLUCAN ENDO-1,3-BETA-GLUCOSIDASE BG1-RELATED-RELATED"/>
    <property type="match status" value="1"/>
</dbReference>
<organism evidence="14 15">
    <name type="scientific">Fraxinus pennsylvanica</name>
    <dbReference type="NCBI Taxonomy" id="56036"/>
    <lineage>
        <taxon>Eukaryota</taxon>
        <taxon>Viridiplantae</taxon>
        <taxon>Streptophyta</taxon>
        <taxon>Embryophyta</taxon>
        <taxon>Tracheophyta</taxon>
        <taxon>Spermatophyta</taxon>
        <taxon>Magnoliopsida</taxon>
        <taxon>eudicotyledons</taxon>
        <taxon>Gunneridae</taxon>
        <taxon>Pentapetalae</taxon>
        <taxon>asterids</taxon>
        <taxon>lamiids</taxon>
        <taxon>Lamiales</taxon>
        <taxon>Oleaceae</taxon>
        <taxon>Oleeae</taxon>
        <taxon>Fraxinus</taxon>
    </lineage>
</organism>
<keyword evidence="5" id="KW-0472">Membrane</keyword>
<evidence type="ECO:0000256" key="2">
    <source>
        <dbReference type="ARBA" id="ARBA00004609"/>
    </source>
</evidence>
<reference evidence="14" key="1">
    <citation type="submission" date="2023-05" db="EMBL/GenBank/DDBJ databases">
        <authorList>
            <person name="Huff M."/>
        </authorList>
    </citation>
    <scope>NUCLEOTIDE SEQUENCE</scope>
</reference>
<dbReference type="SUPFAM" id="SSF51445">
    <property type="entry name" value="(Trans)glycosidases"/>
    <property type="match status" value="1"/>
</dbReference>
<evidence type="ECO:0000256" key="12">
    <source>
        <dbReference type="RuleBase" id="RU004336"/>
    </source>
</evidence>
<dbReference type="GO" id="GO:0005886">
    <property type="term" value="C:plasma membrane"/>
    <property type="evidence" value="ECO:0007669"/>
    <property type="project" value="UniProtKB-SubCell"/>
</dbReference>
<protein>
    <recommendedName>
        <fullName evidence="4">glucan endo-1,3-beta-D-glucosidase</fullName>
        <ecNumber evidence="4">3.2.1.39</ecNumber>
    </recommendedName>
</protein>
<keyword evidence="7 12" id="KW-0378">Hydrolase</keyword>
<dbReference type="InterPro" id="IPR044965">
    <property type="entry name" value="Glyco_hydro_17_plant"/>
</dbReference>
<keyword evidence="5" id="KW-0336">GPI-anchor</keyword>
<dbReference type="EC" id="3.2.1.39" evidence="4"/>
<comment type="subcellular location">
    <subcellularLocation>
        <location evidence="2">Cell membrane</location>
        <topology evidence="2">Lipid-anchor</topology>
        <topology evidence="2">GPI-anchor</topology>
    </subcellularLocation>
</comment>
<keyword evidence="5" id="KW-0325">Glycoprotein</keyword>
<dbReference type="GO" id="GO:0005975">
    <property type="term" value="P:carbohydrate metabolic process"/>
    <property type="evidence" value="ECO:0007669"/>
    <property type="project" value="InterPro"/>
</dbReference>
<dbReference type="GO" id="GO:0098552">
    <property type="term" value="C:side of membrane"/>
    <property type="evidence" value="ECO:0007669"/>
    <property type="project" value="UniProtKB-KW"/>
</dbReference>
<evidence type="ECO:0000256" key="1">
    <source>
        <dbReference type="ARBA" id="ARBA00000382"/>
    </source>
</evidence>
<dbReference type="GO" id="GO:0042973">
    <property type="term" value="F:glucan endo-1,3-beta-D-glucosidase activity"/>
    <property type="evidence" value="ECO:0007669"/>
    <property type="project" value="UniProtKB-EC"/>
</dbReference>
<evidence type="ECO:0000256" key="11">
    <source>
        <dbReference type="RuleBase" id="RU004335"/>
    </source>
</evidence>
<sequence length="521" mass="57958">MVFSASSWCSSPNDELSEVTVTKIGFKIKEYGFQLLFRMMSSESLPRKKLDSLHFTFIFKNLTTQERPKSYMATCHFNALRLISLFIFFTHQLSTAEYTIGVNYGTVADNLPPPSQVAAFIKDQTTIDRVKIFDANPDILRAFANTGILLTISVANGDIVNISKLPAAQTWVANNVLPFYPDTKIHRIAVGNEILATGDKYLIAHLVPAMRSMNEALKLAQITDIQVSTPHSLGILPISQPPSSGRFRRGYDRIIFAPMLEFHRQTKTPFMVCPYPYFGFSEETLDYALFKPNSGIFDKATGLNYTNMFDGQLDAVYSAMKRLGYDDVDIVVAETGWPSAGDPNQVGVSLDDAVSYNTNLVQHVNSGVGTPLMPNRTFETYVFSLFNENLKPGTSERNFGLFQPDFSPVYDLGILRNSQTVNPIAPSPTMDESKKWCVPKEDASDPALQNNLDFVCASGVDCKPIQDGGICFEPNNVRSHASYAMNAYYQANGRNDFDCDFIDTGIVTTSNPSYEECTYDA</sequence>
<keyword evidence="6" id="KW-0732">Signal</keyword>
<dbReference type="InterPro" id="IPR000490">
    <property type="entry name" value="Glyco_hydro_17"/>
</dbReference>
<name>A0AAD1ZRP3_9LAMI</name>
<evidence type="ECO:0000256" key="6">
    <source>
        <dbReference type="ARBA" id="ARBA00022729"/>
    </source>
</evidence>
<evidence type="ECO:0000256" key="5">
    <source>
        <dbReference type="ARBA" id="ARBA00022622"/>
    </source>
</evidence>
<keyword evidence="8" id="KW-0611">Plant defense</keyword>
<comment type="catalytic activity">
    <reaction evidence="1">
        <text>Hydrolysis of (1-&gt;3)-beta-D-glucosidic linkages in (1-&gt;3)-beta-D-glucans.</text>
        <dbReference type="EC" id="3.2.1.39"/>
    </reaction>
</comment>
<dbReference type="Gene3D" id="1.20.58.1040">
    <property type="match status" value="1"/>
</dbReference>
<keyword evidence="9" id="KW-1015">Disulfide bond</keyword>
<dbReference type="Pfam" id="PF07983">
    <property type="entry name" value="X8"/>
    <property type="match status" value="1"/>
</dbReference>
<keyword evidence="15" id="KW-1185">Reference proteome</keyword>
<evidence type="ECO:0000256" key="9">
    <source>
        <dbReference type="ARBA" id="ARBA00023157"/>
    </source>
</evidence>
<proteinExistence type="inferred from homology"/>
<dbReference type="PROSITE" id="PS00587">
    <property type="entry name" value="GLYCOSYL_HYDROL_F17"/>
    <property type="match status" value="1"/>
</dbReference>
<keyword evidence="10 12" id="KW-0326">Glycosidase</keyword>
<dbReference type="Proteomes" id="UP000834106">
    <property type="component" value="Chromosome 13"/>
</dbReference>
<evidence type="ECO:0000256" key="4">
    <source>
        <dbReference type="ARBA" id="ARBA00012780"/>
    </source>
</evidence>
<evidence type="ECO:0000256" key="3">
    <source>
        <dbReference type="ARBA" id="ARBA00008773"/>
    </source>
</evidence>
<dbReference type="InterPro" id="IPR017853">
    <property type="entry name" value="GH"/>
</dbReference>
<accession>A0AAD1ZRP3</accession>
<dbReference type="Gene3D" id="3.20.20.80">
    <property type="entry name" value="Glycosidases"/>
    <property type="match status" value="1"/>
</dbReference>
<evidence type="ECO:0000259" key="13">
    <source>
        <dbReference type="SMART" id="SM00768"/>
    </source>
</evidence>
<comment type="similarity">
    <text evidence="3 11">Belongs to the glycosyl hydrolase 17 family.</text>
</comment>
<evidence type="ECO:0000256" key="7">
    <source>
        <dbReference type="ARBA" id="ARBA00022801"/>
    </source>
</evidence>
<dbReference type="GO" id="GO:0006952">
    <property type="term" value="P:defense response"/>
    <property type="evidence" value="ECO:0007669"/>
    <property type="project" value="UniProtKB-KW"/>
</dbReference>
<dbReference type="EMBL" id="OU503048">
    <property type="protein sequence ID" value="CAI9774676.1"/>
    <property type="molecule type" value="Genomic_DNA"/>
</dbReference>
<keyword evidence="5" id="KW-0449">Lipoprotein</keyword>
<evidence type="ECO:0000256" key="8">
    <source>
        <dbReference type="ARBA" id="ARBA00022821"/>
    </source>
</evidence>
<dbReference type="SMART" id="SM00768">
    <property type="entry name" value="X8"/>
    <property type="match status" value="1"/>
</dbReference>
<dbReference type="Pfam" id="PF00332">
    <property type="entry name" value="Glyco_hydro_17"/>
    <property type="match status" value="1"/>
</dbReference>
<feature type="domain" description="X8" evidence="13">
    <location>
        <begin position="435"/>
        <end position="519"/>
    </location>
</feature>
<dbReference type="InterPro" id="IPR012946">
    <property type="entry name" value="X8"/>
</dbReference>
<evidence type="ECO:0000256" key="10">
    <source>
        <dbReference type="ARBA" id="ARBA00023295"/>
    </source>
</evidence>
<dbReference type="FunFam" id="3.20.20.80:FF:000002">
    <property type="entry name" value="Glucan endo-1,3-beta-glucosidase 3"/>
    <property type="match status" value="1"/>
</dbReference>
<evidence type="ECO:0000313" key="15">
    <source>
        <dbReference type="Proteomes" id="UP000834106"/>
    </source>
</evidence>